<dbReference type="EMBL" id="KX349282">
    <property type="protein sequence ID" value="AOO09612.1"/>
    <property type="molecule type" value="Genomic_DNA"/>
</dbReference>
<evidence type="ECO:0000313" key="37">
    <source>
        <dbReference type="EMBL" id="AOO05968.1"/>
    </source>
</evidence>
<dbReference type="Proteomes" id="UP000219866">
    <property type="component" value="Segment"/>
</dbReference>
<dbReference type="Proteomes" id="UP000220999">
    <property type="component" value="Segment"/>
</dbReference>
<protein>
    <submittedName>
        <fullName evidence="17">Uncharacterized protein</fullName>
    </submittedName>
</protein>
<dbReference type="EMBL" id="KX349248">
    <property type="protein sequence ID" value="AOO02331.1"/>
    <property type="molecule type" value="Genomic_DNA"/>
</dbReference>
<evidence type="ECO:0000313" key="40">
    <source>
        <dbReference type="EMBL" id="AOO06609.1"/>
    </source>
</evidence>
<dbReference type="Proteomes" id="UP000220257">
    <property type="component" value="Genome"/>
</dbReference>
<evidence type="ECO:0000313" key="46">
    <source>
        <dbReference type="EMBL" id="AOO08969.1"/>
    </source>
</evidence>
<dbReference type="EMBL" id="KX349267">
    <property type="protein sequence ID" value="AOO06395.1"/>
    <property type="molecule type" value="Genomic_DNA"/>
</dbReference>
<evidence type="ECO:0000313" key="12">
    <source>
        <dbReference type="EMBL" id="AOO00620.1"/>
    </source>
</evidence>
<evidence type="ECO:0000313" key="13">
    <source>
        <dbReference type="EMBL" id="AOO00834.1"/>
    </source>
</evidence>
<evidence type="ECO:0000313" key="15">
    <source>
        <dbReference type="EMBL" id="AOO01262.1"/>
    </source>
</evidence>
<dbReference type="Proteomes" id="UP000219847">
    <property type="component" value="Segment"/>
</dbReference>
<evidence type="ECO:0000313" key="17">
    <source>
        <dbReference type="EMBL" id="AOO01690.1"/>
    </source>
</evidence>
<evidence type="ECO:0000313" key="45">
    <source>
        <dbReference type="EMBL" id="AOO08325.1"/>
    </source>
</evidence>
<evidence type="ECO:0000313" key="43">
    <source>
        <dbReference type="EMBL" id="AOO07251.1"/>
    </source>
</evidence>
<evidence type="ECO:0000313" key="26">
    <source>
        <dbReference type="EMBL" id="AOO03615.1"/>
    </source>
</evidence>
<evidence type="ECO:0000313" key="33">
    <source>
        <dbReference type="EMBL" id="AOO05112.1"/>
    </source>
</evidence>
<dbReference type="EMBL" id="KX349268">
    <property type="protein sequence ID" value="AOO06609.1"/>
    <property type="molecule type" value="Genomic_DNA"/>
</dbReference>
<dbReference type="Proteomes" id="UP000219823">
    <property type="component" value="Segment"/>
</dbReference>
<evidence type="ECO:0000313" key="20">
    <source>
        <dbReference type="EMBL" id="AOO02331.1"/>
    </source>
</evidence>
<dbReference type="Proteomes" id="UP000219987">
    <property type="component" value="Segment"/>
</dbReference>
<organism evidence="17 51">
    <name type="scientific">Synechococcus phage S-RIM2</name>
    <dbReference type="NCBI Taxonomy" id="687800"/>
    <lineage>
        <taxon>Viruses</taxon>
        <taxon>Duplodnaviria</taxon>
        <taxon>Heunggongvirae</taxon>
        <taxon>Uroviricota</taxon>
        <taxon>Caudoviricetes</taxon>
        <taxon>Pantevenvirales</taxon>
        <taxon>Kyanoviridae</taxon>
        <taxon>Nerrivikvirus</taxon>
        <taxon>Nerrivikvirus srim2</taxon>
    </lineage>
</organism>
<dbReference type="Proteomes" id="UP000219978">
    <property type="component" value="Segment"/>
</dbReference>
<dbReference type="Proteomes" id="UP000220212">
    <property type="component" value="Segment"/>
</dbReference>
<dbReference type="EMBL" id="KX349259">
    <property type="protein sequence ID" value="AOO04684.1"/>
    <property type="molecule type" value="Genomic_DNA"/>
</dbReference>
<dbReference type="EMBL" id="KX349265">
    <property type="protein sequence ID" value="AOO05968.1"/>
    <property type="molecule type" value="Genomic_DNA"/>
</dbReference>
<dbReference type="Proteomes" id="UP000220822">
    <property type="component" value="Genome"/>
</dbReference>
<dbReference type="Proteomes" id="UP000220874">
    <property type="component" value="Segment"/>
</dbReference>
<dbReference type="Proteomes" id="UP000220975">
    <property type="component" value="Segment"/>
</dbReference>
<dbReference type="EMBL" id="KX349235">
    <property type="protein sequence ID" value="AON99551.1"/>
    <property type="molecule type" value="Genomic_DNA"/>
</dbReference>
<evidence type="ECO:0000313" key="44">
    <source>
        <dbReference type="EMBL" id="AOO07465.1"/>
    </source>
</evidence>
<dbReference type="EMBL" id="KX349255">
    <property type="protein sequence ID" value="AOO03829.1"/>
    <property type="molecule type" value="Genomic_DNA"/>
</dbReference>
<proteinExistence type="predicted"/>
<dbReference type="EMBL" id="KX349257">
    <property type="protein sequence ID" value="AOO04257.1"/>
    <property type="molecule type" value="Genomic_DNA"/>
</dbReference>
<dbReference type="Proteomes" id="UP000220062">
    <property type="component" value="Segment"/>
</dbReference>
<gene>
    <name evidence="1" type="ORF">Fa020709_107</name>
    <name evidence="2" type="ORF">Fa100709_107</name>
    <name evidence="3" type="ORF">Fa240709_107</name>
    <name evidence="4" type="ORF">LIS021013_108</name>
    <name evidence="5" type="ORF">LIS091010_107</name>
    <name evidence="6" type="ORF">LIS111010_107</name>
    <name evidence="7" type="ORF">LIS141013_107</name>
    <name evidence="8" type="ORF">NJ_05_1013_106</name>
    <name evidence="9" type="ORF">Np010709_107</name>
    <name evidence="10" type="ORF">Np011112_107</name>
    <name evidence="11" type="ORF">Np030709_107</name>
    <name evidence="12" type="ORF">Np031112_106</name>
    <name evidence="13" type="ORF">Np041112_107</name>
    <name evidence="14" type="ORF">Np060912_107</name>
    <name evidence="15" type="ORF">Np111112_107</name>
    <name evidence="16" type="ORF">Np120912_107</name>
    <name evidence="17" type="ORF">Np140912_107</name>
    <name evidence="18" type="ORF">Np150709_107</name>
    <name evidence="19" type="ORF">Np151112_107</name>
    <name evidence="20" type="ORF">Np191112_106</name>
    <name evidence="21" type="ORF">Np200912_107</name>
    <name evidence="22" type="ORF">Np231112_107</name>
    <name evidence="23" type="ORF">Np241112_107</name>
    <name evidence="24" type="ORF">Np311112_107</name>
    <name evidence="25" type="ORF">Np330912_107</name>
    <name evidence="26" type="ORF">Np361112_107</name>
    <name evidence="27" type="ORF">RW010709_107</name>
    <name evidence="28" type="ORF">RW020113_107</name>
    <name evidence="29" type="ORF">RW020709_107</name>
    <name evidence="30" type="ORF">RW030709_107</name>
    <name evidence="31" type="ORF">RW081112_106</name>
    <name evidence="32" type="ORF">RW110905_107</name>
    <name evidence="33" type="ORF">RW120113_107</name>
    <name evidence="34" type="ORF">RW120709_107</name>
    <name evidence="35" type="ORF">RW141112_107</name>
    <name evidence="36" type="ORF">RW160905_107</name>
    <name evidence="37" type="ORF">RW170113_107</name>
    <name evidence="38" type="ORF">RW260905_106</name>
    <name evidence="39" type="ORF">RW291112_107</name>
    <name evidence="40" type="ORF">RW300905_107</name>
    <name evidence="41" type="ORF">RW340905_107</name>
    <name evidence="42" type="ORF">RW401112_107</name>
    <name evidence="43" type="ORF">Sn250709_107</name>
    <name evidence="44" type="ORF">W1010709_107</name>
    <name evidence="45" type="ORF">W1090709_107</name>
    <name evidence="46" type="ORF">W1160709_107</name>
    <name evidence="47" type="ORF">W2130910_107</name>
    <name evidence="48" type="ORF">W2140910_107</name>
</gene>
<evidence type="ECO:0000313" key="51">
    <source>
        <dbReference type="Proteomes" id="UP000220975"/>
    </source>
</evidence>
<dbReference type="Proteomes" id="UP000229411">
    <property type="component" value="Segment"/>
</dbReference>
<evidence type="ECO:0000313" key="10">
    <source>
        <dbReference type="EMBL" id="AOO00193.1"/>
    </source>
</evidence>
<dbReference type="EMBL" id="KX349251">
    <property type="protein sequence ID" value="AOO02973.1"/>
    <property type="molecule type" value="Genomic_DNA"/>
</dbReference>
<evidence type="ECO:0000313" key="31">
    <source>
        <dbReference type="EMBL" id="AOO04684.1"/>
    </source>
</evidence>
<dbReference type="EMBL" id="KX349250">
    <property type="protein sequence ID" value="AOO02759.1"/>
    <property type="molecule type" value="Genomic_DNA"/>
</dbReference>
<dbReference type="Proteomes" id="UP000220878">
    <property type="component" value="Genome"/>
</dbReference>
<evidence type="ECO:0000313" key="8">
    <source>
        <dbReference type="EMBL" id="AON99764.1"/>
    </source>
</evidence>
<dbReference type="Proteomes" id="UP000219740">
    <property type="component" value="Genome"/>
</dbReference>
<evidence type="ECO:0000313" key="24">
    <source>
        <dbReference type="EMBL" id="AOO03187.1"/>
    </source>
</evidence>
<dbReference type="EMBL" id="KX349266">
    <property type="protein sequence ID" value="AOO06181.1"/>
    <property type="molecule type" value="Genomic_DNA"/>
</dbReference>
<evidence type="ECO:0000313" key="2">
    <source>
        <dbReference type="EMBL" id="AON97834.1"/>
    </source>
</evidence>
<dbReference type="EMBL" id="KX349263">
    <property type="protein sequence ID" value="AOO05540.1"/>
    <property type="molecule type" value="Genomic_DNA"/>
</dbReference>
<dbReference type="Proteomes" id="UP000220420">
    <property type="component" value="Segment"/>
</dbReference>
<dbReference type="EMBL" id="KX349264">
    <property type="protein sequence ID" value="AOO05754.1"/>
    <property type="molecule type" value="Genomic_DNA"/>
</dbReference>
<dbReference type="EMBL" id="KX349256">
    <property type="protein sequence ID" value="AOO04043.1"/>
    <property type="molecule type" value="Genomic_DNA"/>
</dbReference>
<dbReference type="Proteomes" id="UP000220101">
    <property type="component" value="Segment"/>
</dbReference>
<evidence type="ECO:0000313" key="14">
    <source>
        <dbReference type="EMBL" id="AOO01048.1"/>
    </source>
</evidence>
<evidence type="ECO:0000313" key="47">
    <source>
        <dbReference type="EMBL" id="AOO09398.1"/>
    </source>
</evidence>
<dbReference type="EMBL" id="KX349269">
    <property type="protein sequence ID" value="AOO06823.1"/>
    <property type="molecule type" value="Genomic_DNA"/>
</dbReference>
<dbReference type="Proteomes" id="UP000220455">
    <property type="component" value="Segment"/>
</dbReference>
<dbReference type="Proteomes" id="UP000220457">
    <property type="component" value="Segment"/>
</dbReference>
<dbReference type="Proteomes" id="UP000220287">
    <property type="component" value="Segment"/>
</dbReference>
<dbReference type="EMBL" id="KX349261">
    <property type="protein sequence ID" value="AOO05112.1"/>
    <property type="molecule type" value="Genomic_DNA"/>
</dbReference>
<evidence type="ECO:0000313" key="48">
    <source>
        <dbReference type="EMBL" id="AOO09612.1"/>
    </source>
</evidence>
<evidence type="ECO:0000313" key="6">
    <source>
        <dbReference type="EMBL" id="AON99122.1"/>
    </source>
</evidence>
<dbReference type="Proteomes" id="UP000220813">
    <property type="component" value="Segment"/>
</dbReference>
<dbReference type="EMBL" id="KX349272">
    <property type="protein sequence ID" value="AOO07465.1"/>
    <property type="molecule type" value="Genomic_DNA"/>
</dbReference>
<dbReference type="Proteomes" id="UP000220960">
    <property type="component" value="Segment"/>
</dbReference>
<evidence type="ECO:0000313" key="29">
    <source>
        <dbReference type="EMBL" id="AOO04257.1"/>
    </source>
</evidence>
<dbReference type="EMBL" id="KX349239">
    <property type="protein sequence ID" value="AOO00407.1"/>
    <property type="molecule type" value="Genomic_DNA"/>
</dbReference>
<dbReference type="EMBL" id="KX349228">
    <property type="protein sequence ID" value="AON98048.1"/>
    <property type="molecule type" value="Genomic_DNA"/>
</dbReference>
<dbReference type="Proteomes" id="UP000220375">
    <property type="component" value="Segment"/>
</dbReference>
<dbReference type="Proteomes" id="UP000219940">
    <property type="component" value="Segment"/>
</dbReference>
<dbReference type="Proteomes" id="UP000220495">
    <property type="component" value="Genome"/>
</dbReference>
<dbReference type="Proteomes" id="UP000219918">
    <property type="component" value="Segment"/>
</dbReference>
<evidence type="ECO:0000313" key="38">
    <source>
        <dbReference type="EMBL" id="AOO06181.1"/>
    </source>
</evidence>
<evidence type="ECO:0000313" key="16">
    <source>
        <dbReference type="EMBL" id="AOO01476.1"/>
    </source>
</evidence>
<evidence type="ECO:0000313" key="11">
    <source>
        <dbReference type="EMBL" id="AOO00407.1"/>
    </source>
</evidence>
<dbReference type="EMBL" id="KX349270">
    <property type="protein sequence ID" value="AOO07037.1"/>
    <property type="molecule type" value="Genomic_DNA"/>
</dbReference>
<evidence type="ECO:0000313" key="3">
    <source>
        <dbReference type="EMBL" id="AON98048.1"/>
    </source>
</evidence>
<evidence type="ECO:0000313" key="21">
    <source>
        <dbReference type="EMBL" id="AOO02545.1"/>
    </source>
</evidence>
<evidence type="ECO:0000313" key="28">
    <source>
        <dbReference type="EMBL" id="AOO04043.1"/>
    </source>
</evidence>
<dbReference type="Proteomes" id="UP000220326">
    <property type="component" value="Segment"/>
</dbReference>
<dbReference type="EMBL" id="KX349244">
    <property type="protein sequence ID" value="AOO01476.1"/>
    <property type="molecule type" value="Genomic_DNA"/>
</dbReference>
<dbReference type="Proteomes" id="UP000220587">
    <property type="component" value="Segment"/>
</dbReference>
<dbReference type="EMBL" id="KX349262">
    <property type="protein sequence ID" value="AOO05326.1"/>
    <property type="molecule type" value="Genomic_DNA"/>
</dbReference>
<dbReference type="EMBL" id="KX349258">
    <property type="protein sequence ID" value="AOO04471.1"/>
    <property type="molecule type" value="Genomic_DNA"/>
</dbReference>
<dbReference type="EMBL" id="KX349236">
    <property type="protein sequence ID" value="AON99764.1"/>
    <property type="molecule type" value="Genomic_DNA"/>
</dbReference>
<evidence type="ECO:0000313" key="4">
    <source>
        <dbReference type="EMBL" id="AON98478.1"/>
    </source>
</evidence>
<dbReference type="EMBL" id="KX349254">
    <property type="protein sequence ID" value="AOO03615.1"/>
    <property type="molecule type" value="Genomic_DNA"/>
</dbReference>
<dbReference type="Proteomes" id="UP000220862">
    <property type="component" value="Segment"/>
</dbReference>
<dbReference type="EMBL" id="KX349252">
    <property type="protein sequence ID" value="AOO03187.1"/>
    <property type="molecule type" value="Genomic_DNA"/>
</dbReference>
<dbReference type="Proteomes" id="UP000220799">
    <property type="component" value="Segment"/>
</dbReference>
<dbReference type="Proteomes" id="UP000220036">
    <property type="component" value="Segment"/>
</dbReference>
<dbReference type="EMBL" id="KX349237">
    <property type="protein sequence ID" value="AON99978.1"/>
    <property type="molecule type" value="Genomic_DNA"/>
</dbReference>
<dbReference type="Proteomes" id="UP000220510">
    <property type="component" value="Genome"/>
</dbReference>
<dbReference type="EMBL" id="KX349245">
    <property type="protein sequence ID" value="AOO01690.1"/>
    <property type="molecule type" value="Genomic_DNA"/>
</dbReference>
<evidence type="ECO:0000313" key="42">
    <source>
        <dbReference type="EMBL" id="AOO07037.1"/>
    </source>
</evidence>
<evidence type="ECO:0000313" key="23">
    <source>
        <dbReference type="EMBL" id="AOO02973.1"/>
    </source>
</evidence>
<dbReference type="EMBL" id="KX349276">
    <property type="protein sequence ID" value="AOO08325.1"/>
    <property type="molecule type" value="Genomic_DNA"/>
</dbReference>
<dbReference type="EMBL" id="KX349271">
    <property type="protein sequence ID" value="AOO07251.1"/>
    <property type="molecule type" value="Genomic_DNA"/>
</dbReference>
<evidence type="ECO:0000313" key="35">
    <source>
        <dbReference type="EMBL" id="AOO05540.1"/>
    </source>
</evidence>
<evidence type="ECO:0000313" key="9">
    <source>
        <dbReference type="EMBL" id="AON99978.1"/>
    </source>
</evidence>
<evidence type="ECO:0000313" key="27">
    <source>
        <dbReference type="EMBL" id="AOO03829.1"/>
    </source>
</evidence>
<dbReference type="EMBL" id="KX349226">
    <property type="protein sequence ID" value="AON97620.1"/>
    <property type="molecule type" value="Genomic_DNA"/>
</dbReference>
<dbReference type="Proteomes" id="UP000220968">
    <property type="component" value="Segment"/>
</dbReference>
<dbReference type="Proteomes" id="UP000219765">
    <property type="component" value="Segment"/>
</dbReference>
<evidence type="ECO:0000313" key="34">
    <source>
        <dbReference type="EMBL" id="AOO05326.1"/>
    </source>
</evidence>
<dbReference type="EMBL" id="KX349281">
    <property type="protein sequence ID" value="AOO09398.1"/>
    <property type="molecule type" value="Genomic_DNA"/>
</dbReference>
<evidence type="ECO:0000313" key="50">
    <source>
        <dbReference type="Proteomes" id="UP000219765"/>
    </source>
</evidence>
<evidence type="ECO:0000313" key="7">
    <source>
        <dbReference type="EMBL" id="AON99551.1"/>
    </source>
</evidence>
<dbReference type="Proteomes" id="UP000219973">
    <property type="component" value="Segment"/>
</dbReference>
<evidence type="ECO:0000313" key="32">
    <source>
        <dbReference type="EMBL" id="AOO04898.1"/>
    </source>
</evidence>
<dbReference type="EMBL" id="KX349247">
    <property type="protein sequence ID" value="AOO02118.1"/>
    <property type="molecule type" value="Genomic_DNA"/>
</dbReference>
<evidence type="ECO:0000313" key="49">
    <source>
        <dbReference type="Proteomes" id="UP000219740"/>
    </source>
</evidence>
<dbReference type="Proteomes" id="UP000220477">
    <property type="component" value="Segment"/>
</dbReference>
<dbReference type="Proteomes" id="UP000220899">
    <property type="component" value="Segment"/>
</dbReference>
<evidence type="ECO:0000313" key="1">
    <source>
        <dbReference type="EMBL" id="AON97620.1"/>
    </source>
</evidence>
<evidence type="ECO:0000313" key="5">
    <source>
        <dbReference type="EMBL" id="AON98908.1"/>
    </source>
</evidence>
<evidence type="ECO:0000313" key="18">
    <source>
        <dbReference type="EMBL" id="AOO01904.1"/>
    </source>
</evidence>
<dbReference type="EMBL" id="KX349279">
    <property type="protein sequence ID" value="AOO08969.1"/>
    <property type="molecule type" value="Genomic_DNA"/>
</dbReference>
<evidence type="ECO:0000313" key="25">
    <source>
        <dbReference type="EMBL" id="AOO03401.1"/>
    </source>
</evidence>
<dbReference type="EMBL" id="KX349249">
    <property type="protein sequence ID" value="AOO02545.1"/>
    <property type="molecule type" value="Genomic_DNA"/>
</dbReference>
<dbReference type="EMBL" id="KX349227">
    <property type="protein sequence ID" value="AON97834.1"/>
    <property type="molecule type" value="Genomic_DNA"/>
</dbReference>
<dbReference type="Proteomes" id="UP000220656">
    <property type="component" value="Segment"/>
</dbReference>
<dbReference type="EMBL" id="KX349232">
    <property type="protein sequence ID" value="AON98908.1"/>
    <property type="molecule type" value="Genomic_DNA"/>
</dbReference>
<dbReference type="Proteomes" id="UP000220301">
    <property type="component" value="Segment"/>
</dbReference>
<sequence length="56" mass="7037">MNPKEKREFYKSLRERIIQLRMGHLFEEPCPIYEPDYDDSLWDCRLTYDYEEDEET</sequence>
<dbReference type="Proteomes" id="UP000220787">
    <property type="component" value="Segment"/>
</dbReference>
<dbReference type="Proteomes" id="UP000220628">
    <property type="component" value="Segment"/>
</dbReference>
<dbReference type="EMBL" id="KX349243">
    <property type="protein sequence ID" value="AOO01262.1"/>
    <property type="molecule type" value="Genomic_DNA"/>
</dbReference>
<dbReference type="Proteomes" id="UP000220815">
    <property type="component" value="Genome"/>
</dbReference>
<evidence type="ECO:0000313" key="22">
    <source>
        <dbReference type="EMBL" id="AOO02759.1"/>
    </source>
</evidence>
<dbReference type="Proteomes" id="UP000220280">
    <property type="component" value="Segment"/>
</dbReference>
<dbReference type="EMBL" id="KX349240">
    <property type="protein sequence ID" value="AOO00620.1"/>
    <property type="molecule type" value="Genomic_DNA"/>
</dbReference>
<name>A0A1D7RJT6_9CAUD</name>
<evidence type="ECO:0000313" key="19">
    <source>
        <dbReference type="EMBL" id="AOO02118.1"/>
    </source>
</evidence>
<dbReference type="EMBL" id="KX349230">
    <property type="protein sequence ID" value="AON98478.1"/>
    <property type="molecule type" value="Genomic_DNA"/>
</dbReference>
<reference evidence="49 50" key="1">
    <citation type="journal article" date="2016" name="Environ. Microbiol.">
        <title>Genomic diversification of marine cyanophages into stable ecotypes.</title>
        <authorList>
            <person name="Marston M.F."/>
            <person name="Martiny J.B."/>
        </authorList>
    </citation>
    <scope>NUCLEOTIDE SEQUENCE [LARGE SCALE GENOMIC DNA]</scope>
    <source>
        <strain evidence="1">Fa_02_0709</strain>
        <strain evidence="2">Fa_10_0709</strain>
        <strain evidence="3">Fa_24_0709</strain>
        <strain evidence="4">LIS_02_1013</strain>
        <strain evidence="5">LIS_09_1010</strain>
        <strain evidence="6">LIS_11_1010</strain>
        <strain evidence="7">LIS_14_1013</strain>
        <strain evidence="8">NJ_05_1013</strain>
        <strain evidence="9">Np_01_0709</strain>
        <strain evidence="10">Np_01_1112</strain>
        <strain evidence="11">Np_03_0709</strain>
        <strain evidence="12">Np_03_1112</strain>
        <strain evidence="13">Np_04_1112</strain>
        <strain evidence="14">Np_06_0912</strain>
        <strain evidence="15">Np_11_1112</strain>
        <strain evidence="16">Np_12_0912</strain>
        <strain evidence="17">Np_14_0912</strain>
        <strain evidence="18">Np_15_0709</strain>
        <strain evidence="19">Np_15_1112</strain>
        <strain evidence="20">Np_19_1112</strain>
        <strain evidence="21">Np_20_0912</strain>
        <strain evidence="22">Np_23_1112</strain>
        <strain evidence="23">Np_24_1112</strain>
        <strain evidence="24">Np_31_1112</strain>
        <strain evidence="25">Np_33_0912</strain>
        <strain evidence="26">Np_36_1112</strain>
        <strain evidence="27">RW_01_0709</strain>
        <strain evidence="28">RW_02_0113</strain>
        <strain evidence="29">RW_02_0709</strain>
        <strain evidence="30">RW_03_0709</strain>
        <strain evidence="31">RW_08_1112</strain>
        <strain evidence="32">RW_11_0905</strain>
        <strain evidence="33">RW_12_0113</strain>
        <strain evidence="34">RW_12_0709</strain>
        <strain evidence="35">RW_14_1112</strain>
        <strain evidence="36">RW_16_0905</strain>
        <strain evidence="37">RW_17_0113</strain>
        <strain evidence="38">RW_26_0905</strain>
        <strain evidence="39">RW_29_1112</strain>
        <strain evidence="40">RW_30_0905</strain>
        <strain evidence="41">RW_34_0905</strain>
        <strain evidence="42">RW_40_1112</strain>
        <strain evidence="43">Sn_25_0709</strain>
        <strain evidence="44">W1_01_0709</strain>
        <strain evidence="45">W1_09_0709</strain>
        <strain evidence="46">W1_16_0709</strain>
        <strain evidence="47">W2_13_0910</strain>
        <strain evidence="48">W2_14_0910</strain>
    </source>
</reference>
<dbReference type="EMBL" id="KX349246">
    <property type="protein sequence ID" value="AOO01904.1"/>
    <property type="molecule type" value="Genomic_DNA"/>
</dbReference>
<evidence type="ECO:0000313" key="39">
    <source>
        <dbReference type="EMBL" id="AOO06395.1"/>
    </source>
</evidence>
<dbReference type="Proteomes" id="UP000220431">
    <property type="component" value="Genome"/>
</dbReference>
<dbReference type="Proteomes" id="UP000220171">
    <property type="component" value="Segment"/>
</dbReference>
<dbReference type="EMBL" id="KX349233">
    <property type="protein sequence ID" value="AON99122.1"/>
    <property type="molecule type" value="Genomic_DNA"/>
</dbReference>
<dbReference type="EMBL" id="KX349260">
    <property type="protein sequence ID" value="AOO04898.1"/>
    <property type="molecule type" value="Genomic_DNA"/>
</dbReference>
<evidence type="ECO:0000313" key="36">
    <source>
        <dbReference type="EMBL" id="AOO05754.1"/>
    </source>
</evidence>
<dbReference type="Proteomes" id="UP000220084">
    <property type="component" value="Segment"/>
</dbReference>
<dbReference type="EMBL" id="KX349242">
    <property type="protein sequence ID" value="AOO01048.1"/>
    <property type="molecule type" value="Genomic_DNA"/>
</dbReference>
<accession>A0A1D7RJT6</accession>
<dbReference type="Proteomes" id="UP000220729">
    <property type="component" value="Segment"/>
</dbReference>
<dbReference type="EMBL" id="KX349241">
    <property type="protein sequence ID" value="AOO00834.1"/>
    <property type="molecule type" value="Genomic_DNA"/>
</dbReference>
<dbReference type="EMBL" id="KX349253">
    <property type="protein sequence ID" value="AOO03401.1"/>
    <property type="molecule type" value="Genomic_DNA"/>
</dbReference>
<dbReference type="EMBL" id="KX349238">
    <property type="protein sequence ID" value="AOO00193.1"/>
    <property type="molecule type" value="Genomic_DNA"/>
</dbReference>
<evidence type="ECO:0000313" key="30">
    <source>
        <dbReference type="EMBL" id="AOO04471.1"/>
    </source>
</evidence>
<evidence type="ECO:0000313" key="41">
    <source>
        <dbReference type="EMBL" id="AOO06823.1"/>
    </source>
</evidence>
<dbReference type="Proteomes" id="UP000219893">
    <property type="component" value="Segment"/>
</dbReference>